<reference evidence="1" key="1">
    <citation type="journal article" date="2014" name="Front. Microbiol.">
        <title>High frequency of phylogenetically diverse reductive dehalogenase-homologous genes in deep subseafloor sedimentary metagenomes.</title>
        <authorList>
            <person name="Kawai M."/>
            <person name="Futagami T."/>
            <person name="Toyoda A."/>
            <person name="Takaki Y."/>
            <person name="Nishi S."/>
            <person name="Hori S."/>
            <person name="Arai W."/>
            <person name="Tsubouchi T."/>
            <person name="Morono Y."/>
            <person name="Uchiyama I."/>
            <person name="Ito T."/>
            <person name="Fujiyama A."/>
            <person name="Inagaki F."/>
            <person name="Takami H."/>
        </authorList>
    </citation>
    <scope>NUCLEOTIDE SEQUENCE</scope>
    <source>
        <strain evidence="1">Expedition CK06-06</strain>
    </source>
</reference>
<dbReference type="AlphaFoldDB" id="X1PZJ2"/>
<protein>
    <recommendedName>
        <fullName evidence="2">GAF domain-containing protein</fullName>
    </recommendedName>
</protein>
<feature type="non-terminal residue" evidence="1">
    <location>
        <position position="1"/>
    </location>
</feature>
<accession>X1PZJ2</accession>
<sequence length="59" mass="7007">DRKADRRSYLCYPIVDESHRVLGLVYFDSLHPYTFTQDKDDPKMQMITQACEAIKDRLL</sequence>
<name>X1PZJ2_9ZZZZ</name>
<dbReference type="SUPFAM" id="SSF55781">
    <property type="entry name" value="GAF domain-like"/>
    <property type="match status" value="1"/>
</dbReference>
<organism evidence="1">
    <name type="scientific">marine sediment metagenome</name>
    <dbReference type="NCBI Taxonomy" id="412755"/>
    <lineage>
        <taxon>unclassified sequences</taxon>
        <taxon>metagenomes</taxon>
        <taxon>ecological metagenomes</taxon>
    </lineage>
</organism>
<dbReference type="EMBL" id="BARW01002917">
    <property type="protein sequence ID" value="GAI61363.1"/>
    <property type="molecule type" value="Genomic_DNA"/>
</dbReference>
<comment type="caution">
    <text evidence="1">The sequence shown here is derived from an EMBL/GenBank/DDBJ whole genome shotgun (WGS) entry which is preliminary data.</text>
</comment>
<evidence type="ECO:0008006" key="2">
    <source>
        <dbReference type="Google" id="ProtNLM"/>
    </source>
</evidence>
<proteinExistence type="predicted"/>
<evidence type="ECO:0000313" key="1">
    <source>
        <dbReference type="EMBL" id="GAI61363.1"/>
    </source>
</evidence>
<gene>
    <name evidence="1" type="ORF">S12H4_07786</name>
</gene>